<gene>
    <name evidence="1" type="ORF">CUN85_00115</name>
</gene>
<dbReference type="InterPro" id="IPR012675">
    <property type="entry name" value="Beta-grasp_dom_sf"/>
</dbReference>
<keyword evidence="2" id="KW-1185">Reference proteome</keyword>
<name>A0A4E0PYI1_9EURY</name>
<accession>A0A4E0PYI1</accession>
<dbReference type="OrthoDB" id="62285at2157"/>
<evidence type="ECO:0000313" key="1">
    <source>
        <dbReference type="EMBL" id="TGC11328.1"/>
    </source>
</evidence>
<evidence type="ECO:0008006" key="3">
    <source>
        <dbReference type="Google" id="ProtNLM"/>
    </source>
</evidence>
<dbReference type="Proteomes" id="UP000297295">
    <property type="component" value="Unassembled WGS sequence"/>
</dbReference>
<dbReference type="InterPro" id="IPR016155">
    <property type="entry name" value="Mopterin_synth/thiamin_S_b"/>
</dbReference>
<dbReference type="Pfam" id="PF02597">
    <property type="entry name" value="ThiS"/>
    <property type="match status" value="1"/>
</dbReference>
<dbReference type="EMBL" id="PGGK01000001">
    <property type="protein sequence ID" value="TGC11328.1"/>
    <property type="molecule type" value="Genomic_DNA"/>
</dbReference>
<reference evidence="1 2" key="1">
    <citation type="submission" date="2017-11" db="EMBL/GenBank/DDBJ databases">
        <title>Isolation and Characterization of Methanogenic Archaea from Saline Meromictic Lake at Siberia.</title>
        <authorList>
            <person name="Shen Y."/>
            <person name="Huang H.-H."/>
            <person name="Lai M.-C."/>
            <person name="Chen S.-C."/>
        </authorList>
    </citation>
    <scope>NUCLEOTIDE SEQUENCE [LARGE SCALE GENOMIC DNA]</scope>
    <source>
        <strain evidence="1 2">SY-01</strain>
    </source>
</reference>
<protein>
    <recommendedName>
        <fullName evidence="3">Sulfur carrier protein</fullName>
    </recommendedName>
</protein>
<organism evidence="1 2">
    <name type="scientific">Methanolobus halotolerans</name>
    <dbReference type="NCBI Taxonomy" id="2052935"/>
    <lineage>
        <taxon>Archaea</taxon>
        <taxon>Methanobacteriati</taxon>
        <taxon>Methanobacteriota</taxon>
        <taxon>Stenosarchaea group</taxon>
        <taxon>Methanomicrobia</taxon>
        <taxon>Methanosarcinales</taxon>
        <taxon>Methanosarcinaceae</taxon>
        <taxon>Methanolobus</taxon>
    </lineage>
</organism>
<dbReference type="RefSeq" id="WP_135387765.1">
    <property type="nucleotide sequence ID" value="NZ_PGGK01000001.1"/>
</dbReference>
<sequence length="64" mass="7086">MKVTLHSGKTEELEIGHLTVEKLLQSLKISQGEVLVVLDGEIIPEDYVLCNSDEIRIIHVVFGG</sequence>
<proteinExistence type="predicted"/>
<evidence type="ECO:0000313" key="2">
    <source>
        <dbReference type="Proteomes" id="UP000297295"/>
    </source>
</evidence>
<dbReference type="Gene3D" id="3.10.20.30">
    <property type="match status" value="1"/>
</dbReference>
<dbReference type="SUPFAM" id="SSF54285">
    <property type="entry name" value="MoaD/ThiS"/>
    <property type="match status" value="1"/>
</dbReference>
<dbReference type="InterPro" id="IPR003749">
    <property type="entry name" value="ThiS/MoaD-like"/>
</dbReference>
<comment type="caution">
    <text evidence="1">The sequence shown here is derived from an EMBL/GenBank/DDBJ whole genome shotgun (WGS) entry which is preliminary data.</text>
</comment>
<dbReference type="AlphaFoldDB" id="A0A4E0PYI1"/>